<dbReference type="OrthoDB" id="9773982at2"/>
<gene>
    <name evidence="4" type="ORF">GH754_15130</name>
</gene>
<dbReference type="PANTHER" id="PTHR30153">
    <property type="entry name" value="REPLICATIVE DNA HELICASE DNAB"/>
    <property type="match status" value="1"/>
</dbReference>
<dbReference type="RefSeq" id="WP_153729508.1">
    <property type="nucleotide sequence ID" value="NZ_WJNH01000010.1"/>
</dbReference>
<accession>A0A6G1X9L4</accession>
<dbReference type="Pfam" id="PF00772">
    <property type="entry name" value="DnaB"/>
    <property type="match status" value="1"/>
</dbReference>
<dbReference type="GO" id="GO:0006260">
    <property type="term" value="P:DNA replication"/>
    <property type="evidence" value="ECO:0007669"/>
    <property type="project" value="UniProtKB-KW"/>
</dbReference>
<evidence type="ECO:0000313" key="5">
    <source>
        <dbReference type="Proteomes" id="UP000480185"/>
    </source>
</evidence>
<dbReference type="PANTHER" id="PTHR30153:SF2">
    <property type="entry name" value="REPLICATIVE DNA HELICASE"/>
    <property type="match status" value="1"/>
</dbReference>
<keyword evidence="1" id="KW-0235">DNA replication</keyword>
<dbReference type="GO" id="GO:0003677">
    <property type="term" value="F:DNA binding"/>
    <property type="evidence" value="ECO:0007669"/>
    <property type="project" value="UniProtKB-KW"/>
</dbReference>
<organism evidence="4 5">
    <name type="scientific">Salinibacillus xinjiangensis</name>
    <dbReference type="NCBI Taxonomy" id="1229268"/>
    <lineage>
        <taxon>Bacteria</taxon>
        <taxon>Bacillati</taxon>
        <taxon>Bacillota</taxon>
        <taxon>Bacilli</taxon>
        <taxon>Bacillales</taxon>
        <taxon>Bacillaceae</taxon>
        <taxon>Salinibacillus</taxon>
    </lineage>
</organism>
<dbReference type="InterPro" id="IPR016136">
    <property type="entry name" value="DNA_helicase_N/primase_C"/>
</dbReference>
<keyword evidence="5" id="KW-1185">Reference proteome</keyword>
<evidence type="ECO:0000256" key="1">
    <source>
        <dbReference type="ARBA" id="ARBA00022705"/>
    </source>
</evidence>
<dbReference type="GO" id="GO:0003678">
    <property type="term" value="F:DNA helicase activity"/>
    <property type="evidence" value="ECO:0007669"/>
    <property type="project" value="InterPro"/>
</dbReference>
<evidence type="ECO:0000256" key="2">
    <source>
        <dbReference type="ARBA" id="ARBA00023125"/>
    </source>
</evidence>
<dbReference type="Proteomes" id="UP000480185">
    <property type="component" value="Unassembled WGS sequence"/>
</dbReference>
<name>A0A6G1X9L4_9BACI</name>
<dbReference type="SUPFAM" id="SSF48024">
    <property type="entry name" value="N-terminal domain of DnaB helicase"/>
    <property type="match status" value="1"/>
</dbReference>
<protein>
    <recommendedName>
        <fullName evidence="3">DNA helicase DnaB-like N-terminal domain-containing protein</fullName>
    </recommendedName>
</protein>
<dbReference type="GO" id="GO:0005829">
    <property type="term" value="C:cytosol"/>
    <property type="evidence" value="ECO:0007669"/>
    <property type="project" value="TreeGrafter"/>
</dbReference>
<feature type="domain" description="DNA helicase DnaB-like N-terminal" evidence="3">
    <location>
        <begin position="5"/>
        <end position="99"/>
    </location>
</feature>
<sequence>MTIANYEAETAVLGSVLVDGALFKDLELTLDHFYHGEHVLIFRAMKRAADKGEFIDLVVVTTNLGDNIQEVGGPSYLLKMAESIASTKNLKHYERLVLEAYRVRKAREVALKYLENPTDKGIETLIQSHQTCQTSEADQLEKSVYHHLIELSDDMFSTHELTGYLSTYPTLDDMTGAGKEAI</sequence>
<dbReference type="InterPro" id="IPR007693">
    <property type="entry name" value="DNA_helicase_DnaB-like_N"/>
</dbReference>
<dbReference type="InterPro" id="IPR036185">
    <property type="entry name" value="DNA_heli_DnaB-like_N_sf"/>
</dbReference>
<comment type="caution">
    <text evidence="4">The sequence shown here is derived from an EMBL/GenBank/DDBJ whole genome shotgun (WGS) entry which is preliminary data.</text>
</comment>
<dbReference type="EMBL" id="WJNH01000010">
    <property type="protein sequence ID" value="MRG87619.1"/>
    <property type="molecule type" value="Genomic_DNA"/>
</dbReference>
<reference evidence="4 5" key="1">
    <citation type="submission" date="2019-11" db="EMBL/GenBank/DDBJ databases">
        <authorList>
            <person name="Li J."/>
        </authorList>
    </citation>
    <scope>NUCLEOTIDE SEQUENCE [LARGE SCALE GENOMIC DNA]</scope>
    <source>
        <strain evidence="4 5">J4</strain>
    </source>
</reference>
<dbReference type="AlphaFoldDB" id="A0A6G1X9L4"/>
<evidence type="ECO:0000313" key="4">
    <source>
        <dbReference type="EMBL" id="MRG87619.1"/>
    </source>
</evidence>
<keyword evidence="2" id="KW-0238">DNA-binding</keyword>
<dbReference type="Gene3D" id="1.10.860.10">
    <property type="entry name" value="DNAb Helicase, Chain A"/>
    <property type="match status" value="1"/>
</dbReference>
<evidence type="ECO:0000259" key="3">
    <source>
        <dbReference type="Pfam" id="PF00772"/>
    </source>
</evidence>
<proteinExistence type="predicted"/>
<dbReference type="GO" id="GO:0005524">
    <property type="term" value="F:ATP binding"/>
    <property type="evidence" value="ECO:0007669"/>
    <property type="project" value="InterPro"/>
</dbReference>